<dbReference type="GO" id="GO:0032541">
    <property type="term" value="C:cortical endoplasmic reticulum"/>
    <property type="evidence" value="ECO:0007669"/>
    <property type="project" value="TreeGrafter"/>
</dbReference>
<reference evidence="10 11" key="1">
    <citation type="journal article" date="2011" name="PLoS Pathog.">
        <title>Endophytic Life Strategies Decoded by Genome and Transcriptome Analyses of the Mutualistic Root Symbiont Piriformospora indica.</title>
        <authorList>
            <person name="Zuccaro A."/>
            <person name="Lahrmann U."/>
            <person name="Guldener U."/>
            <person name="Langen G."/>
            <person name="Pfiffi S."/>
            <person name="Biedenkopf D."/>
            <person name="Wong P."/>
            <person name="Samans B."/>
            <person name="Grimm C."/>
            <person name="Basiewicz M."/>
            <person name="Murat C."/>
            <person name="Martin F."/>
            <person name="Kogel K.H."/>
        </authorList>
    </citation>
    <scope>NUCLEOTIDE SEQUENCE [LARGE SCALE GENOMIC DNA]</scope>
    <source>
        <strain evidence="10 11">DSM 11827</strain>
    </source>
</reference>
<feature type="coiled-coil region" evidence="6">
    <location>
        <begin position="830"/>
        <end position="857"/>
    </location>
</feature>
<sequence>MSGWLNKLTTKDGKLAATTNGRSSKNGSRSITPSPSLPRIALPTDTPSTPKLVLTQEDDSASPMTVSPTSVHRADSMSPSVDSLSRNSDTSHRRYATVSNDEIPGRNPPQSEAKPPASTAKTQRSRTNSTVEPAAEPTIPMTESPTQSITSRRSGSIASGESGQFQSLQQLVDSPPPIRQRVVSVDATTAPGPDRDLTGSPGKKRRTGRQHASSVGAASQSSSKAKPPTRHQTTMGMGLASALVASGMGIAPPPNMLVSPSGTLAPPMLNKKPSNVSVSNIPNGRVSPERTRVIRSRGRSTSSRPTNDDSGDDSEDYDSEDALSFNDDEIPITGFAVATMKRNQDFHELFPQVPADDYLIDDYGCALQRDILIQGRLYVSENHICFHANIFGWVTDLIIPVSGVKAVEKKMTAFVIPNAIGITEHSNKYTFASFLARDTAYDVIYSVWRNGGNSRSDLNSPGSEQAPGQENNLGAAAVGTAKRKATQCACGKAGIHYPNTAMEAIVPGTPEQIYNLMFASGFIKDFLAQDQHLIDIQTSDWQPSPENQHLLSRNMSYIKPLSGGFGPKQTKCELRDENQHVDYNDYASTITTTRTPDVPSGGVFSVKTRTCIMWAGPSTTKIVVTFTVEWTGKSFIKGIIEKSCGDGQKTYYSDLETAMRKYISEHRTEFIPEGVDADAVEEAQAEEAALNASTPKDGGLQPTGPKPVATSRGLQWALDTFEAASKVTTDSISGLFDIISDLIGGFSFSRTSVLSIIIALLVASNIYTILTVGERRETGKRQVEERRETERERWVGDAVKAFMEAQQSMNGAPTSTAVPTGATNQPRHKESAIVQELERLRGLVERLEARVASLEQVD</sequence>
<feature type="compositionally biased region" description="Polar residues" evidence="7">
    <location>
        <begin position="119"/>
        <end position="131"/>
    </location>
</feature>
<dbReference type="InterPro" id="IPR011993">
    <property type="entry name" value="PH-like_dom_sf"/>
</dbReference>
<keyword evidence="3 8" id="KW-0812">Transmembrane</keyword>
<dbReference type="eggNOG" id="KOG1032">
    <property type="taxonomic scope" value="Eukaryota"/>
</dbReference>
<feature type="compositionally biased region" description="Acidic residues" evidence="7">
    <location>
        <begin position="309"/>
        <end position="323"/>
    </location>
</feature>
<dbReference type="GO" id="GO:0032934">
    <property type="term" value="F:sterol binding"/>
    <property type="evidence" value="ECO:0007669"/>
    <property type="project" value="TreeGrafter"/>
</dbReference>
<gene>
    <name evidence="10" type="ORF">PIIN_01788</name>
</gene>
<dbReference type="GO" id="GO:0005886">
    <property type="term" value="C:plasma membrane"/>
    <property type="evidence" value="ECO:0007669"/>
    <property type="project" value="TreeGrafter"/>
</dbReference>
<evidence type="ECO:0000256" key="8">
    <source>
        <dbReference type="SAM" id="Phobius"/>
    </source>
</evidence>
<comment type="subcellular location">
    <subcellularLocation>
        <location evidence="1">Membrane</location>
        <topology evidence="1">Single-pass membrane protein</topology>
    </subcellularLocation>
</comment>
<feature type="compositionally biased region" description="Low complexity" evidence="7">
    <location>
        <begin position="212"/>
        <end position="225"/>
    </location>
</feature>
<feature type="compositionally biased region" description="Polar residues" evidence="7">
    <location>
        <begin position="272"/>
        <end position="282"/>
    </location>
</feature>
<dbReference type="STRING" id="1109443.G4T9E6"/>
<dbReference type="PROSITE" id="PS51778">
    <property type="entry name" value="VAST"/>
    <property type="match status" value="1"/>
</dbReference>
<evidence type="ECO:0000256" key="7">
    <source>
        <dbReference type="SAM" id="MobiDB-lite"/>
    </source>
</evidence>
<evidence type="ECO:0000256" key="5">
    <source>
        <dbReference type="ARBA" id="ARBA00023136"/>
    </source>
</evidence>
<dbReference type="InterPro" id="IPR031968">
    <property type="entry name" value="VASt"/>
</dbReference>
<dbReference type="InterPro" id="IPR004182">
    <property type="entry name" value="GRAM"/>
</dbReference>
<evidence type="ECO:0000259" key="9">
    <source>
        <dbReference type="PROSITE" id="PS51778"/>
    </source>
</evidence>
<protein>
    <recommendedName>
        <fullName evidence="9">VASt domain-containing protein</fullName>
    </recommendedName>
</protein>
<dbReference type="EMBL" id="CAFZ01000022">
    <property type="protein sequence ID" value="CCA67919.1"/>
    <property type="molecule type" value="Genomic_DNA"/>
</dbReference>
<keyword evidence="6" id="KW-0175">Coiled coil</keyword>
<dbReference type="Pfam" id="PF02893">
    <property type="entry name" value="GRAM"/>
    <property type="match status" value="1"/>
</dbReference>
<dbReference type="PANTHER" id="PTHR23319">
    <property type="entry name" value="GRAM DOMAIN CONTAINING 1B, ISOFORM E"/>
    <property type="match status" value="1"/>
</dbReference>
<feature type="compositionally biased region" description="Polar residues" evidence="7">
    <location>
        <begin position="77"/>
        <end position="88"/>
    </location>
</feature>
<dbReference type="CDD" id="cd13220">
    <property type="entry name" value="PH-GRAM_GRAMDC"/>
    <property type="match status" value="1"/>
</dbReference>
<evidence type="ECO:0000256" key="6">
    <source>
        <dbReference type="SAM" id="Coils"/>
    </source>
</evidence>
<feature type="compositionally biased region" description="Polar residues" evidence="7">
    <location>
        <begin position="808"/>
        <end position="825"/>
    </location>
</feature>
<dbReference type="GO" id="GO:0032366">
    <property type="term" value="P:intracellular sterol transport"/>
    <property type="evidence" value="ECO:0007669"/>
    <property type="project" value="TreeGrafter"/>
</dbReference>
<feature type="compositionally biased region" description="Polar residues" evidence="7">
    <location>
        <begin position="17"/>
        <end position="34"/>
    </location>
</feature>
<keyword evidence="4 8" id="KW-1133">Transmembrane helix</keyword>
<organism evidence="10 11">
    <name type="scientific">Serendipita indica (strain DSM 11827)</name>
    <name type="common">Root endophyte fungus</name>
    <name type="synonym">Piriformospora indica</name>
    <dbReference type="NCBI Taxonomy" id="1109443"/>
    <lineage>
        <taxon>Eukaryota</taxon>
        <taxon>Fungi</taxon>
        <taxon>Dikarya</taxon>
        <taxon>Basidiomycota</taxon>
        <taxon>Agaricomycotina</taxon>
        <taxon>Agaricomycetes</taxon>
        <taxon>Sebacinales</taxon>
        <taxon>Serendipitaceae</taxon>
        <taxon>Serendipita</taxon>
    </lineage>
</organism>
<name>G4T9E6_SERID</name>
<proteinExistence type="inferred from homology"/>
<dbReference type="InterPro" id="IPR051482">
    <property type="entry name" value="Cholesterol_transport"/>
</dbReference>
<evidence type="ECO:0000256" key="2">
    <source>
        <dbReference type="ARBA" id="ARBA00006582"/>
    </source>
</evidence>
<feature type="region of interest" description="Disordered" evidence="7">
    <location>
        <begin position="261"/>
        <end position="323"/>
    </location>
</feature>
<evidence type="ECO:0000313" key="10">
    <source>
        <dbReference type="EMBL" id="CCA67919.1"/>
    </source>
</evidence>
<evidence type="ECO:0000256" key="4">
    <source>
        <dbReference type="ARBA" id="ARBA00022989"/>
    </source>
</evidence>
<dbReference type="Gene3D" id="2.30.29.30">
    <property type="entry name" value="Pleckstrin-homology domain (PH domain)/Phosphotyrosine-binding domain (PTB)"/>
    <property type="match status" value="1"/>
</dbReference>
<keyword evidence="5 8" id="KW-0472">Membrane</keyword>
<dbReference type="GO" id="GO:0120015">
    <property type="term" value="F:sterol transfer activity"/>
    <property type="evidence" value="ECO:0007669"/>
    <property type="project" value="TreeGrafter"/>
</dbReference>
<feature type="region of interest" description="Disordered" evidence="7">
    <location>
        <begin position="1"/>
        <end position="233"/>
    </location>
</feature>
<dbReference type="OrthoDB" id="2162691at2759"/>
<dbReference type="Pfam" id="PF16016">
    <property type="entry name" value="VASt"/>
    <property type="match status" value="1"/>
</dbReference>
<dbReference type="PANTHER" id="PTHR23319:SF4">
    <property type="entry name" value="GRAM DOMAIN CONTAINING 1B, ISOFORM E"/>
    <property type="match status" value="1"/>
</dbReference>
<dbReference type="SMART" id="SM00568">
    <property type="entry name" value="GRAM"/>
    <property type="match status" value="1"/>
</dbReference>
<evidence type="ECO:0000313" key="11">
    <source>
        <dbReference type="Proteomes" id="UP000007148"/>
    </source>
</evidence>
<feature type="transmembrane region" description="Helical" evidence="8">
    <location>
        <begin position="753"/>
        <end position="772"/>
    </location>
</feature>
<dbReference type="GO" id="GO:0005739">
    <property type="term" value="C:mitochondrion"/>
    <property type="evidence" value="ECO:0007669"/>
    <property type="project" value="TreeGrafter"/>
</dbReference>
<comment type="similarity">
    <text evidence="2">Belongs to the YSP2 family.</text>
</comment>
<comment type="caution">
    <text evidence="10">The sequence shown here is derived from an EMBL/GenBank/DDBJ whole genome shotgun (WGS) entry which is preliminary data.</text>
</comment>
<accession>G4T9E6</accession>
<feature type="region of interest" description="Disordered" evidence="7">
    <location>
        <begin position="808"/>
        <end position="829"/>
    </location>
</feature>
<dbReference type="AlphaFoldDB" id="G4T9E6"/>
<keyword evidence="11" id="KW-1185">Reference proteome</keyword>
<dbReference type="OMA" id="EHRTEFI"/>
<dbReference type="InParanoid" id="G4T9E6"/>
<evidence type="ECO:0000256" key="3">
    <source>
        <dbReference type="ARBA" id="ARBA00022692"/>
    </source>
</evidence>
<feature type="domain" description="VASt" evidence="9">
    <location>
        <begin position="496"/>
        <end position="667"/>
    </location>
</feature>
<dbReference type="GO" id="GO:0005789">
    <property type="term" value="C:endoplasmic reticulum membrane"/>
    <property type="evidence" value="ECO:0007669"/>
    <property type="project" value="TreeGrafter"/>
</dbReference>
<dbReference type="HOGENOM" id="CLU_007694_0_0_1"/>
<dbReference type="Proteomes" id="UP000007148">
    <property type="component" value="Unassembled WGS sequence"/>
</dbReference>
<feature type="compositionally biased region" description="Polar residues" evidence="7">
    <location>
        <begin position="141"/>
        <end position="172"/>
    </location>
</feature>
<dbReference type="GO" id="GO:0140268">
    <property type="term" value="C:endoplasmic reticulum-plasma membrane contact site"/>
    <property type="evidence" value="ECO:0007669"/>
    <property type="project" value="TreeGrafter"/>
</dbReference>
<evidence type="ECO:0000256" key="1">
    <source>
        <dbReference type="ARBA" id="ARBA00004167"/>
    </source>
</evidence>